<protein>
    <submittedName>
        <fullName evidence="6">Suppressor APC domain-containing protein 2-like</fullName>
    </submittedName>
</protein>
<evidence type="ECO:0000256" key="1">
    <source>
        <dbReference type="ARBA" id="ARBA00022837"/>
    </source>
</evidence>
<feature type="region of interest" description="Disordered" evidence="3">
    <location>
        <begin position="115"/>
        <end position="135"/>
    </location>
</feature>
<dbReference type="PANTHER" id="PTHR14907:SF2">
    <property type="entry name" value="SUPPRESSOR APC DOMAIN-CONTAINING PROTEIN 2"/>
    <property type="match status" value="1"/>
</dbReference>
<dbReference type="InterPro" id="IPR011992">
    <property type="entry name" value="EF-hand-dom_pair"/>
</dbReference>
<feature type="compositionally biased region" description="Basic and acidic residues" evidence="3">
    <location>
        <begin position="338"/>
        <end position="360"/>
    </location>
</feature>
<proteinExistence type="predicted"/>
<feature type="region of interest" description="Disordered" evidence="3">
    <location>
        <begin position="316"/>
        <end position="362"/>
    </location>
</feature>
<evidence type="ECO:0000256" key="2">
    <source>
        <dbReference type="SAM" id="Coils"/>
    </source>
</evidence>
<feature type="region of interest" description="Disordered" evidence="3">
    <location>
        <begin position="193"/>
        <end position="220"/>
    </location>
</feature>
<evidence type="ECO:0000256" key="3">
    <source>
        <dbReference type="SAM" id="MobiDB-lite"/>
    </source>
</evidence>
<dbReference type="Pfam" id="PF25825">
    <property type="entry name" value="SAPC2_N"/>
    <property type="match status" value="1"/>
</dbReference>
<feature type="compositionally biased region" description="Polar residues" evidence="3">
    <location>
        <begin position="196"/>
        <end position="215"/>
    </location>
</feature>
<keyword evidence="2" id="KW-0175">Coiled coil</keyword>
<dbReference type="SUPFAM" id="SSF47473">
    <property type="entry name" value="EF-hand"/>
    <property type="match status" value="1"/>
</dbReference>
<keyword evidence="1" id="KW-0106">Calcium</keyword>
<dbReference type="Pfam" id="PF11414">
    <property type="entry name" value="Suppressor_APC"/>
    <property type="match status" value="1"/>
</dbReference>
<evidence type="ECO:0000313" key="6">
    <source>
        <dbReference type="RefSeq" id="XP_014675382.1"/>
    </source>
</evidence>
<name>A0ABM1ET61_PRICU</name>
<feature type="domain" description="Suppressor APC" evidence="4">
    <location>
        <begin position="13"/>
        <end position="93"/>
    </location>
</feature>
<accession>A0ABM1ET61</accession>
<dbReference type="PROSITE" id="PS00018">
    <property type="entry name" value="EF_HAND_1"/>
    <property type="match status" value="1"/>
</dbReference>
<keyword evidence="5" id="KW-1185">Reference proteome</keyword>
<dbReference type="InterPro" id="IPR018247">
    <property type="entry name" value="EF_Hand_1_Ca_BS"/>
</dbReference>
<organism evidence="5 6">
    <name type="scientific">Priapulus caudatus</name>
    <name type="common">Priapulid worm</name>
    <dbReference type="NCBI Taxonomy" id="37621"/>
    <lineage>
        <taxon>Eukaryota</taxon>
        <taxon>Metazoa</taxon>
        <taxon>Ecdysozoa</taxon>
        <taxon>Scalidophora</taxon>
        <taxon>Priapulida</taxon>
        <taxon>Priapulimorpha</taxon>
        <taxon>Priapulimorphida</taxon>
        <taxon>Priapulidae</taxon>
        <taxon>Priapulus</taxon>
    </lineage>
</organism>
<dbReference type="GeneID" id="106815437"/>
<feature type="coiled-coil region" evidence="2">
    <location>
        <begin position="493"/>
        <end position="527"/>
    </location>
</feature>
<dbReference type="RefSeq" id="XP_014675382.1">
    <property type="nucleotide sequence ID" value="XM_014819896.1"/>
</dbReference>
<evidence type="ECO:0000313" key="5">
    <source>
        <dbReference type="Proteomes" id="UP000695022"/>
    </source>
</evidence>
<dbReference type="InterPro" id="IPR057953">
    <property type="entry name" value="SAPC2_N"/>
</dbReference>
<dbReference type="Proteomes" id="UP000695022">
    <property type="component" value="Unplaced"/>
</dbReference>
<sequence>MATESNNPTLDSFPKPFVSAMRTLFDILDDNRTGLIELSEIERRWAPIPANKSNQVQLPVGVLEALRKRTPSSGLLSFENFCCGLKVALLQDSSSGTTKSVNNVRACNIDRECGPPSPNHESRLENGHNANNSDKYNKLAEKNCDKLFMSEKARDQSRESERREIDKKLGLVAEVNLRSDKNVKQERPLVKPLGTSAKSTQPPNMATVRPTTINSHPHHRMSMPVLGERRVPVYEKFPKYSSYFNLPPGKQPQAQEELYGRVTRANAADKLQNSMIDMTSEKAVLQQPIYGMNRRNIVDVLKSWQHEKMVESHSLEPALRGPGDGNSASLNAQAAEKGGTKSGKEDGDVTSKNKRNDSRRHTLANGIDYSMVKRMKQLEQEKVMLFQGLEAIEKARDWYHLQVVDVQERQKQLGATGAGDCLSESYQDRLNFQWARILEINQHLAALVQSTDKDFPQHMNLALRKTPPSKSASNSLSTPSPNNKAIACIKEQNSQLLKEVNDKGEKVVKLEREKAELLRQLFEARGRHRVGMNDSTFM</sequence>
<dbReference type="PANTHER" id="PTHR14907">
    <property type="entry name" value="FI14130P"/>
    <property type="match status" value="1"/>
</dbReference>
<reference evidence="6" key="1">
    <citation type="submission" date="2025-08" db="UniProtKB">
        <authorList>
            <consortium name="RefSeq"/>
        </authorList>
    </citation>
    <scope>IDENTIFICATION</scope>
</reference>
<dbReference type="InterPro" id="IPR026828">
    <property type="entry name" value="SAPC2_1/2"/>
</dbReference>
<evidence type="ECO:0000259" key="4">
    <source>
        <dbReference type="Pfam" id="PF25825"/>
    </source>
</evidence>
<gene>
    <name evidence="6" type="primary">LOC106815437</name>
</gene>